<feature type="domain" description="Histidine kinase" evidence="8">
    <location>
        <begin position="762"/>
        <end position="983"/>
    </location>
</feature>
<gene>
    <name evidence="12" type="ORF">Q7A36_28090</name>
</gene>
<dbReference type="InterPro" id="IPR004358">
    <property type="entry name" value="Sig_transdc_His_kin-like_C"/>
</dbReference>
<evidence type="ECO:0000313" key="13">
    <source>
        <dbReference type="Proteomes" id="UP001243009"/>
    </source>
</evidence>
<dbReference type="SMART" id="SM00091">
    <property type="entry name" value="PAS"/>
    <property type="match status" value="3"/>
</dbReference>
<feature type="modified residue" description="4-aspartylphosphate" evidence="6">
    <location>
        <position position="1055"/>
    </location>
</feature>
<dbReference type="SMART" id="SM00448">
    <property type="entry name" value="REC"/>
    <property type="match status" value="1"/>
</dbReference>
<evidence type="ECO:0000256" key="6">
    <source>
        <dbReference type="PROSITE-ProRule" id="PRU00169"/>
    </source>
</evidence>
<dbReference type="Pfam" id="PF00072">
    <property type="entry name" value="Response_reg"/>
    <property type="match status" value="1"/>
</dbReference>
<organism evidence="12 13">
    <name type="scientific">Paracraurococcus lichenis</name>
    <dbReference type="NCBI Taxonomy" id="3064888"/>
    <lineage>
        <taxon>Bacteria</taxon>
        <taxon>Pseudomonadati</taxon>
        <taxon>Pseudomonadota</taxon>
        <taxon>Alphaproteobacteria</taxon>
        <taxon>Acetobacterales</taxon>
        <taxon>Roseomonadaceae</taxon>
        <taxon>Paracraurococcus</taxon>
    </lineage>
</organism>
<keyword evidence="5" id="KW-0418">Kinase</keyword>
<dbReference type="SMART" id="SM00086">
    <property type="entry name" value="PAC"/>
    <property type="match status" value="3"/>
</dbReference>
<feature type="domain" description="PAC" evidence="11">
    <location>
        <begin position="416"/>
        <end position="471"/>
    </location>
</feature>
<dbReference type="Gene3D" id="2.10.70.100">
    <property type="match status" value="2"/>
</dbReference>
<keyword evidence="3 6" id="KW-0597">Phosphoprotein</keyword>
<keyword evidence="7" id="KW-1133">Transmembrane helix</keyword>
<dbReference type="Pfam" id="PF02518">
    <property type="entry name" value="HATPase_c"/>
    <property type="match status" value="1"/>
</dbReference>
<keyword evidence="4" id="KW-0808">Transferase</keyword>
<feature type="domain" description="PAC" evidence="11">
    <location>
        <begin position="670"/>
        <end position="724"/>
    </location>
</feature>
<dbReference type="InterPro" id="IPR003661">
    <property type="entry name" value="HisK_dim/P_dom"/>
</dbReference>
<feature type="domain" description="PAC" evidence="11">
    <location>
        <begin position="547"/>
        <end position="598"/>
    </location>
</feature>
<evidence type="ECO:0000256" key="4">
    <source>
        <dbReference type="ARBA" id="ARBA00022679"/>
    </source>
</evidence>
<dbReference type="SMART" id="SM00387">
    <property type="entry name" value="HATPase_c"/>
    <property type="match status" value="1"/>
</dbReference>
<dbReference type="InterPro" id="IPR011006">
    <property type="entry name" value="CheY-like_superfamily"/>
</dbReference>
<keyword evidence="13" id="KW-1185">Reference proteome</keyword>
<evidence type="ECO:0000256" key="5">
    <source>
        <dbReference type="ARBA" id="ARBA00022777"/>
    </source>
</evidence>
<dbReference type="PRINTS" id="PR00344">
    <property type="entry name" value="BCTRLSENSOR"/>
</dbReference>
<evidence type="ECO:0000259" key="8">
    <source>
        <dbReference type="PROSITE" id="PS50109"/>
    </source>
</evidence>
<dbReference type="PROSITE" id="PS50113">
    <property type="entry name" value="PAC"/>
    <property type="match status" value="3"/>
</dbReference>
<dbReference type="SUPFAM" id="SSF52172">
    <property type="entry name" value="CheY-like"/>
    <property type="match status" value="1"/>
</dbReference>
<dbReference type="SMART" id="SM00388">
    <property type="entry name" value="HisKA"/>
    <property type="match status" value="1"/>
</dbReference>
<feature type="domain" description="PAS" evidence="10">
    <location>
        <begin position="599"/>
        <end position="668"/>
    </location>
</feature>
<evidence type="ECO:0000256" key="2">
    <source>
        <dbReference type="ARBA" id="ARBA00012438"/>
    </source>
</evidence>
<dbReference type="InterPro" id="IPR001610">
    <property type="entry name" value="PAC"/>
</dbReference>
<dbReference type="InterPro" id="IPR013655">
    <property type="entry name" value="PAS_fold_3"/>
</dbReference>
<dbReference type="Pfam" id="PF08447">
    <property type="entry name" value="PAS_3"/>
    <property type="match status" value="2"/>
</dbReference>
<accession>A0ABT9E7Q4</accession>
<dbReference type="Gene3D" id="3.30.565.10">
    <property type="entry name" value="Histidine kinase-like ATPase, C-terminal domain"/>
    <property type="match status" value="1"/>
</dbReference>
<dbReference type="PROSITE" id="PS50109">
    <property type="entry name" value="HIS_KIN"/>
    <property type="match status" value="1"/>
</dbReference>
<proteinExistence type="predicted"/>
<dbReference type="Gene3D" id="1.10.287.130">
    <property type="match status" value="1"/>
</dbReference>
<dbReference type="InterPro" id="IPR035965">
    <property type="entry name" value="PAS-like_dom_sf"/>
</dbReference>
<dbReference type="PROSITE" id="PS50110">
    <property type="entry name" value="RESPONSE_REGULATORY"/>
    <property type="match status" value="1"/>
</dbReference>
<dbReference type="PANTHER" id="PTHR43304">
    <property type="entry name" value="PHYTOCHROME-LIKE PROTEIN CPH1"/>
    <property type="match status" value="1"/>
</dbReference>
<dbReference type="PROSITE" id="PS50112">
    <property type="entry name" value="PAS"/>
    <property type="match status" value="1"/>
</dbReference>
<keyword evidence="7" id="KW-0472">Membrane</keyword>
<evidence type="ECO:0000256" key="1">
    <source>
        <dbReference type="ARBA" id="ARBA00000085"/>
    </source>
</evidence>
<dbReference type="Gene3D" id="3.30.450.20">
    <property type="entry name" value="PAS domain"/>
    <property type="match status" value="4"/>
</dbReference>
<dbReference type="RefSeq" id="WP_305107092.1">
    <property type="nucleotide sequence ID" value="NZ_JAUTWS010000043.1"/>
</dbReference>
<dbReference type="Proteomes" id="UP001243009">
    <property type="component" value="Unassembled WGS sequence"/>
</dbReference>
<dbReference type="InterPro" id="IPR003594">
    <property type="entry name" value="HATPase_dom"/>
</dbReference>
<dbReference type="InterPro" id="IPR036890">
    <property type="entry name" value="HATPase_C_sf"/>
</dbReference>
<dbReference type="EC" id="2.7.13.3" evidence="2"/>
<evidence type="ECO:0000256" key="3">
    <source>
        <dbReference type="ARBA" id="ARBA00022553"/>
    </source>
</evidence>
<dbReference type="EMBL" id="JAUTWS010000043">
    <property type="protein sequence ID" value="MDO9712236.1"/>
    <property type="molecule type" value="Genomic_DNA"/>
</dbReference>
<evidence type="ECO:0000259" key="10">
    <source>
        <dbReference type="PROSITE" id="PS50112"/>
    </source>
</evidence>
<sequence length="1128" mass="122085">MSSVRGRLLLLAGAMALPLIVLSGTSTWYAYSVQRHQREAALVGRAQAAAMVDREFDASFTAMRMLAGSAALARGDLDGFDEETRRASVQLGGVLINLTAASGEMALTTFWPPGLRKPGVRASEFLLSALRDNRASVSDLVVGPQTRRQQVGIALPVPSEAGGPAWMLSLYLPIDRLAQNLERLHLPPGWLASILDRQNRIVARTRKPEEFIGQQPPPDMLEALARADAGLIDDGHRAADGVPSLTVFARAPETGYVAAIGIPEAEFTAPLRAALWRAGGVATLLTALGLGGALVLSRRIVGAFRRVAETPPGFVPRTGLREIDELAKAAAEADARRRDSEARLEMAAEAGGIGIWDWNLLDNSFVYCERAKAICGFAAGTPVTYDMVRDVTHPEDFPITSAMCQRALDPALRESVPYEYRIRRSDGEVRWVLAHGSAIFAEHGGGLRAVRYLGTIQDITARKRAEQAVQESESRLRLAVDAGRMAVWEYDVAADQIVGSPALYRLLGFADGVTPTIEEVRGRYAPGERDRLRSIGQAALERGERFFEAEHGYLWPDGSLHWLALRAELVMQHGLPVRVVGVVMDVTDRKRAEAELRENEAMLRELLATIDLASVFIREWDGGIRFWSRGCERLYGWTAAEAVGRSVHDLLRVVFPVPLSEIEAHLRQCGEWEGDVLHHRRDGTALTVSVRKVLQRDGEGQPPVVLESARDVTALRDAEARLRVLNQHLEIQVRAEVAARQAAQTRAAQAERMEALGQLAGGIAHDFNNVLQAVTGGIAAMERRAPDPGQVKQFARMIREAAARGASVTRRLLVFARRSDLRTEPVEVATLLEGMQQMLRHTLDGSIEVRVDTDPCVPKLLADRHQLETVLVNLATNARDAMPEGGTVTFRARAEAVLAPGHEIGLRPGRYVALAVADTGTGMDAETLARATEPFFTTKDTGKGTGLGLATARGFAEQSRGGLHIDSTPGRGTTVTLYLPTAEAPSHSDCPQDVSQAPTTPFRAHLLLVDDDTMVRESLAAGLADMGHTVQVANSSETALALVRDGVPVDCLLTDLSMPGMNGVALVHAVRKLRPGLPAVVLTGYAAHSALAGADACPTYALLWKPTDPARVARRIVELLSGEPNLVS</sequence>
<evidence type="ECO:0000259" key="11">
    <source>
        <dbReference type="PROSITE" id="PS50113"/>
    </source>
</evidence>
<dbReference type="InterPro" id="IPR036097">
    <property type="entry name" value="HisK_dim/P_sf"/>
</dbReference>
<dbReference type="InterPro" id="IPR005467">
    <property type="entry name" value="His_kinase_dom"/>
</dbReference>
<dbReference type="Gene3D" id="3.40.50.2300">
    <property type="match status" value="1"/>
</dbReference>
<feature type="domain" description="Response regulatory" evidence="9">
    <location>
        <begin position="1005"/>
        <end position="1120"/>
    </location>
</feature>
<reference evidence="12 13" key="1">
    <citation type="submission" date="2023-08" db="EMBL/GenBank/DDBJ databases">
        <title>The draft genome sequence of Paracraurococcus sp. LOR1-02.</title>
        <authorList>
            <person name="Kingkaew E."/>
            <person name="Tanasupawat S."/>
        </authorList>
    </citation>
    <scope>NUCLEOTIDE SEQUENCE [LARGE SCALE GENOMIC DNA]</scope>
    <source>
        <strain evidence="12 13">LOR1-02</strain>
    </source>
</reference>
<comment type="catalytic activity">
    <reaction evidence="1">
        <text>ATP + protein L-histidine = ADP + protein N-phospho-L-histidine.</text>
        <dbReference type="EC" id="2.7.13.3"/>
    </reaction>
</comment>
<dbReference type="SUPFAM" id="SSF55785">
    <property type="entry name" value="PYP-like sensor domain (PAS domain)"/>
    <property type="match status" value="3"/>
</dbReference>
<name>A0ABT9E7Q4_9PROT</name>
<dbReference type="NCBIfam" id="TIGR00229">
    <property type="entry name" value="sensory_box"/>
    <property type="match status" value="3"/>
</dbReference>
<dbReference type="PANTHER" id="PTHR43304:SF1">
    <property type="entry name" value="PAC DOMAIN-CONTAINING PROTEIN"/>
    <property type="match status" value="1"/>
</dbReference>
<dbReference type="Pfam" id="PF00989">
    <property type="entry name" value="PAS"/>
    <property type="match status" value="1"/>
</dbReference>
<evidence type="ECO:0000313" key="12">
    <source>
        <dbReference type="EMBL" id="MDO9712236.1"/>
    </source>
</evidence>
<protein>
    <recommendedName>
        <fullName evidence="2">histidine kinase</fullName>
        <ecNumber evidence="2">2.7.13.3</ecNumber>
    </recommendedName>
</protein>
<dbReference type="InterPro" id="IPR001789">
    <property type="entry name" value="Sig_transdc_resp-reg_receiver"/>
</dbReference>
<keyword evidence="7" id="KW-0812">Transmembrane</keyword>
<evidence type="ECO:0000259" key="9">
    <source>
        <dbReference type="PROSITE" id="PS50110"/>
    </source>
</evidence>
<dbReference type="CDD" id="cd12915">
    <property type="entry name" value="PDC2_DGC_like"/>
    <property type="match status" value="1"/>
</dbReference>
<dbReference type="InterPro" id="IPR052162">
    <property type="entry name" value="Sensor_kinase/Photoreceptor"/>
</dbReference>
<dbReference type="CDD" id="cd00130">
    <property type="entry name" value="PAS"/>
    <property type="match status" value="2"/>
</dbReference>
<comment type="caution">
    <text evidence="12">The sequence shown here is derived from an EMBL/GenBank/DDBJ whole genome shotgun (WGS) entry which is preliminary data.</text>
</comment>
<evidence type="ECO:0000256" key="7">
    <source>
        <dbReference type="SAM" id="Phobius"/>
    </source>
</evidence>
<dbReference type="InterPro" id="IPR013767">
    <property type="entry name" value="PAS_fold"/>
</dbReference>
<dbReference type="InterPro" id="IPR000014">
    <property type="entry name" value="PAS"/>
</dbReference>
<dbReference type="InterPro" id="IPR000700">
    <property type="entry name" value="PAS-assoc_C"/>
</dbReference>
<feature type="transmembrane region" description="Helical" evidence="7">
    <location>
        <begin position="274"/>
        <end position="296"/>
    </location>
</feature>
<dbReference type="SUPFAM" id="SSF55874">
    <property type="entry name" value="ATPase domain of HSP90 chaperone/DNA topoisomerase II/histidine kinase"/>
    <property type="match status" value="1"/>
</dbReference>
<dbReference type="SUPFAM" id="SSF47384">
    <property type="entry name" value="Homodimeric domain of signal transducing histidine kinase"/>
    <property type="match status" value="1"/>
</dbReference>